<organism evidence="1 2">
    <name type="scientific">Wolbachia pipientis</name>
    <dbReference type="NCBI Taxonomy" id="955"/>
    <lineage>
        <taxon>Bacteria</taxon>
        <taxon>Pseudomonadati</taxon>
        <taxon>Pseudomonadota</taxon>
        <taxon>Alphaproteobacteria</taxon>
        <taxon>Rickettsiales</taxon>
        <taxon>Anaplasmataceae</taxon>
        <taxon>Wolbachieae</taxon>
        <taxon>Wolbachia</taxon>
    </lineage>
</organism>
<dbReference type="AlphaFoldDB" id="A0A6I6CGX3"/>
<dbReference type="Proteomes" id="UP000422744">
    <property type="component" value="Chromosome"/>
</dbReference>
<dbReference type="EMBL" id="CP037426">
    <property type="protein sequence ID" value="QGT16867.1"/>
    <property type="molecule type" value="Genomic_DNA"/>
</dbReference>
<name>A0A6I6CGX3_WOLPI</name>
<sequence>MQFAWQIPVLDTQLYKHSFLKVNCTANDVFQVADTGSFMTAVPRGVIPVWDPENLTLNKWLHNKD</sequence>
<protein>
    <submittedName>
        <fullName evidence="1">Uncharacterized protein</fullName>
    </submittedName>
</protein>
<evidence type="ECO:0000313" key="2">
    <source>
        <dbReference type="Proteomes" id="UP000422744"/>
    </source>
</evidence>
<proteinExistence type="predicted"/>
<reference evidence="1 2" key="1">
    <citation type="submission" date="2019-03" db="EMBL/GenBank/DDBJ databases">
        <title>Wolbachia endosymbiont of Haematobia irritans wIrr.</title>
        <authorList>
            <person name="Parry R.H."/>
            <person name="Asgari S."/>
        </authorList>
    </citation>
    <scope>NUCLEOTIDE SEQUENCE [LARGE SCALE GENOMIC DNA]</scope>
    <source>
        <strain evidence="2">wIrr</strain>
    </source>
</reference>
<gene>
    <name evidence="1" type="ORF">E0495_06955</name>
</gene>
<evidence type="ECO:0000313" key="1">
    <source>
        <dbReference type="EMBL" id="QGT16867.1"/>
    </source>
</evidence>
<accession>A0A6I6CGX3</accession>